<dbReference type="HAMAP" id="MF_01485">
    <property type="entry name" value="RecB"/>
    <property type="match status" value="1"/>
</dbReference>
<dbReference type="RefSeq" id="WP_246905260.1">
    <property type="nucleotide sequence ID" value="NZ_JALJRB010000007.1"/>
</dbReference>
<dbReference type="InterPro" id="IPR011335">
    <property type="entry name" value="Restrct_endonuc-II-like"/>
</dbReference>
<evidence type="ECO:0000256" key="13">
    <source>
        <dbReference type="ARBA" id="ARBA00034617"/>
    </source>
</evidence>
<keyword evidence="12" id="KW-0413">Isomerase</keyword>
<dbReference type="AlphaFoldDB" id="A0AA41R462"/>
<dbReference type="PANTHER" id="PTHR11070">
    <property type="entry name" value="UVRD / RECB / PCRA DNA HELICASE FAMILY MEMBER"/>
    <property type="match status" value="1"/>
</dbReference>
<name>A0AA41R462_9BACT</name>
<dbReference type="InterPro" id="IPR014017">
    <property type="entry name" value="DNA_helicase_UvrD-like_C"/>
</dbReference>
<sequence length="1197" mass="133076">MTPFDLENTPLDGVHLIEAGAGTGKTYTIAGIFLRLIVERGVSIDRILVVTYTKAATEELKSRIRGRLLSAKAVLNGQQPAEPLFDAMCRNGVTVRQALDRIQDALVDFDQAAIFTIHGFCQRVLHHFAFETGHLFDAELVQDAQPLVQETADDFWRRNVSRAPMELACFVTDHLKGPRGLAALMQHSRFPGLRLLPEGGKPPPRAIAPWRRAAHQVVTQWPAARSAVAALLHSPALSGTVYGGNTADPQRPGMTRRQRKVADLTAAMDQWPGDYPLWEGFEKLTAARVAGATKKGHAAPQHPFLDLCDHALACHVALADQLTAYLRYLKIRFLQQAEGRLRDKKQRRNVLFYDDLLLQVHHALAGDGRAGLVAAIRGQYQAALVDEFQDTDPLQYTIFHALFADRHPLLFMIGDPKQAIYSFRGADLFSYLQARRNARRRHTLTRNWRATAPLIDALNTLFAHHPRPFGFEQIPYERAIAADTVTEAASPPFVLWHLTRDDTADLHRPIPRHAALPRIVDAVGEEIVRLLADEAVAPQQIAVLTRTHHQAQAVKSALARRRVPAVLHSAGRVFDTPEAEALAVVLDALAAPADPRKVRTALATVLLGADAAVLCATMDDASATWQAWWARCHGYHQVWQRYGFFRMFSHFMAREGIKGRLRALADGERRLTNLLHLAELLHQADRYHAAGPEGVLKWLADQRQSDAATADTEMLRLESDARAVRVITIHKSKGLQFDVVFCPFTWEGVKVTDDAAVFHDPAVNDQLTLAIGPGLTAEQQRQAAAEALSENLRLFYVAVTRARRRCYMVWGAIRDTELSATAYLLHGTPDMGQDWMAALHARMKAMTDSEMVAELQTLAGRSEGTIAVASLPEAGAATFDDCKGAPVRLTRRTFARTFDGGWRVASFSAMTADHSPGVSDPADRDDVPSATAPAADYALDFRRLADFPKGTAAGLFFHDLLEHWDFTQGPGAPRTALVNATLAAHGFDARWAEVVDRMLSHLAAAPLPTAPQTKPLRLADVPRGRRMDEMDFYLPLNRVSPERLQSCFAAHGRPHMADLPVDPLERLTFASMHGYLRGFIDALFAHEGRYYLVDWKSNHLGDTPADYTVARLARVMAESYYFLQYHLYVLALDQLLRRRLPGYDYQRHFGGVYYLFIRGVEGPVHGVYHDLPDEGLIADLRRIVTPIETSDGNQAHA</sequence>
<keyword evidence="9" id="KW-0460">Magnesium</keyword>
<dbReference type="Pfam" id="PF00580">
    <property type="entry name" value="UvrD-helicase"/>
    <property type="match status" value="2"/>
</dbReference>
<protein>
    <recommendedName>
        <fullName evidence="14">DNA 3'-5' helicase</fullName>
        <ecNumber evidence="14">5.6.2.4</ecNumber>
    </recommendedName>
</protein>
<dbReference type="NCBIfam" id="TIGR00609">
    <property type="entry name" value="recB"/>
    <property type="match status" value="1"/>
</dbReference>
<keyword evidence="4" id="KW-0227">DNA damage</keyword>
<keyword evidence="2" id="KW-0479">Metal-binding</keyword>
<proteinExistence type="inferred from homology"/>
<evidence type="ECO:0000256" key="10">
    <source>
        <dbReference type="ARBA" id="ARBA00023125"/>
    </source>
</evidence>
<evidence type="ECO:0000313" key="20">
    <source>
        <dbReference type="Proteomes" id="UP001165427"/>
    </source>
</evidence>
<evidence type="ECO:0000256" key="3">
    <source>
        <dbReference type="ARBA" id="ARBA00022741"/>
    </source>
</evidence>
<evidence type="ECO:0000256" key="8">
    <source>
        <dbReference type="ARBA" id="ARBA00022840"/>
    </source>
</evidence>
<keyword evidence="1" id="KW-0540">Nuclease</keyword>
<comment type="caution">
    <text evidence="19">The sequence shown here is derived from an EMBL/GenBank/DDBJ whole genome shotgun (WGS) entry which is preliminary data.</text>
</comment>
<evidence type="ECO:0000256" key="9">
    <source>
        <dbReference type="ARBA" id="ARBA00022842"/>
    </source>
</evidence>
<dbReference type="Gene3D" id="3.40.50.300">
    <property type="entry name" value="P-loop containing nucleotide triphosphate hydrolases"/>
    <property type="match status" value="2"/>
</dbReference>
<keyword evidence="3 16" id="KW-0547">Nucleotide-binding</keyword>
<keyword evidence="20" id="KW-1185">Reference proteome</keyword>
<dbReference type="GO" id="GO:0000725">
    <property type="term" value="P:recombinational repair"/>
    <property type="evidence" value="ECO:0007669"/>
    <property type="project" value="TreeGrafter"/>
</dbReference>
<dbReference type="SUPFAM" id="SSF52980">
    <property type="entry name" value="Restriction endonuclease-like"/>
    <property type="match status" value="1"/>
</dbReference>
<dbReference type="GO" id="GO:0003677">
    <property type="term" value="F:DNA binding"/>
    <property type="evidence" value="ECO:0007669"/>
    <property type="project" value="UniProtKB-KW"/>
</dbReference>
<dbReference type="GO" id="GO:0046872">
    <property type="term" value="F:metal ion binding"/>
    <property type="evidence" value="ECO:0007669"/>
    <property type="project" value="UniProtKB-KW"/>
</dbReference>
<evidence type="ECO:0000256" key="12">
    <source>
        <dbReference type="ARBA" id="ARBA00023235"/>
    </source>
</evidence>
<evidence type="ECO:0000256" key="5">
    <source>
        <dbReference type="ARBA" id="ARBA00022801"/>
    </source>
</evidence>
<dbReference type="EC" id="5.6.2.4" evidence="14"/>
<evidence type="ECO:0000259" key="18">
    <source>
        <dbReference type="PROSITE" id="PS51217"/>
    </source>
</evidence>
<accession>A0AA41R462</accession>
<evidence type="ECO:0000256" key="7">
    <source>
        <dbReference type="ARBA" id="ARBA00022839"/>
    </source>
</evidence>
<dbReference type="InterPro" id="IPR011604">
    <property type="entry name" value="PDDEXK-like_dom_sf"/>
</dbReference>
<feature type="binding site" evidence="16">
    <location>
        <begin position="19"/>
        <end position="26"/>
    </location>
    <ligand>
        <name>ATP</name>
        <dbReference type="ChEBI" id="CHEBI:30616"/>
    </ligand>
</feature>
<evidence type="ECO:0000256" key="2">
    <source>
        <dbReference type="ARBA" id="ARBA00022723"/>
    </source>
</evidence>
<dbReference type="InterPro" id="IPR027417">
    <property type="entry name" value="P-loop_NTPase"/>
</dbReference>
<evidence type="ECO:0000313" key="19">
    <source>
        <dbReference type="EMBL" id="MCJ8500555.1"/>
    </source>
</evidence>
<evidence type="ECO:0000256" key="14">
    <source>
        <dbReference type="ARBA" id="ARBA00034808"/>
    </source>
</evidence>
<dbReference type="Gene3D" id="3.90.320.10">
    <property type="match status" value="1"/>
</dbReference>
<dbReference type="PROSITE" id="PS51217">
    <property type="entry name" value="UVRD_HELICASE_CTER"/>
    <property type="match status" value="1"/>
</dbReference>
<dbReference type="InterPro" id="IPR004586">
    <property type="entry name" value="RecB"/>
</dbReference>
<evidence type="ECO:0000256" key="11">
    <source>
        <dbReference type="ARBA" id="ARBA00023204"/>
    </source>
</evidence>
<dbReference type="PANTHER" id="PTHR11070:SF23">
    <property type="entry name" value="RECBCD ENZYME SUBUNIT RECB"/>
    <property type="match status" value="1"/>
</dbReference>
<evidence type="ECO:0000256" key="15">
    <source>
        <dbReference type="ARBA" id="ARBA00048988"/>
    </source>
</evidence>
<dbReference type="InterPro" id="IPR038726">
    <property type="entry name" value="PDDEXK_AddAB-type"/>
</dbReference>
<comment type="catalytic activity">
    <reaction evidence="13">
        <text>Couples ATP hydrolysis with the unwinding of duplex DNA by translocating in the 3'-5' direction.</text>
        <dbReference type="EC" id="5.6.2.4"/>
    </reaction>
</comment>
<feature type="domain" description="UvrD-like helicase C-terminal" evidence="18">
    <location>
        <begin position="452"/>
        <end position="734"/>
    </location>
</feature>
<gene>
    <name evidence="19" type="primary">recB</name>
    <name evidence="19" type="ORF">MRX98_08220</name>
</gene>
<dbReference type="GO" id="GO:0005829">
    <property type="term" value="C:cytosol"/>
    <property type="evidence" value="ECO:0007669"/>
    <property type="project" value="TreeGrafter"/>
</dbReference>
<dbReference type="Gene3D" id="1.10.486.10">
    <property type="entry name" value="PCRA, domain 4"/>
    <property type="match status" value="1"/>
</dbReference>
<evidence type="ECO:0000256" key="16">
    <source>
        <dbReference type="PROSITE-ProRule" id="PRU00560"/>
    </source>
</evidence>
<dbReference type="Proteomes" id="UP001165427">
    <property type="component" value="Unassembled WGS sequence"/>
</dbReference>
<dbReference type="InterPro" id="IPR014016">
    <property type="entry name" value="UvrD-like_ATP-bd"/>
</dbReference>
<dbReference type="SUPFAM" id="SSF52540">
    <property type="entry name" value="P-loop containing nucleoside triphosphate hydrolases"/>
    <property type="match status" value="1"/>
</dbReference>
<dbReference type="Gene3D" id="1.10.3170.10">
    <property type="entry name" value="Recbcd, chain B, domain 2"/>
    <property type="match status" value="1"/>
</dbReference>
<dbReference type="EMBL" id="JALJRB010000007">
    <property type="protein sequence ID" value="MCJ8500555.1"/>
    <property type="molecule type" value="Genomic_DNA"/>
</dbReference>
<reference evidence="19" key="1">
    <citation type="submission" date="2022-04" db="EMBL/GenBank/DDBJ databases">
        <title>Desulfatitalea alkaliphila sp. nov., a novel anaerobic sulfate-reducing bacterium isolated from terrestrial mud volcano, Taman Peninsula, Russia.</title>
        <authorList>
            <person name="Khomyakova M.A."/>
            <person name="Merkel A.Y."/>
            <person name="Slobodkin A.I."/>
        </authorList>
    </citation>
    <scope>NUCLEOTIDE SEQUENCE</scope>
    <source>
        <strain evidence="19">M08but</strain>
    </source>
</reference>
<dbReference type="InterPro" id="IPR000212">
    <property type="entry name" value="DNA_helicase_UvrD/REP"/>
</dbReference>
<evidence type="ECO:0000256" key="4">
    <source>
        <dbReference type="ARBA" id="ARBA00022763"/>
    </source>
</evidence>
<organism evidence="19 20">
    <name type="scientific">Desulfatitalea alkaliphila</name>
    <dbReference type="NCBI Taxonomy" id="2929485"/>
    <lineage>
        <taxon>Bacteria</taxon>
        <taxon>Pseudomonadati</taxon>
        <taxon>Thermodesulfobacteriota</taxon>
        <taxon>Desulfobacteria</taxon>
        <taxon>Desulfobacterales</taxon>
        <taxon>Desulfosarcinaceae</taxon>
        <taxon>Desulfatitalea</taxon>
    </lineage>
</organism>
<keyword evidence="10" id="KW-0238">DNA-binding</keyword>
<keyword evidence="11" id="KW-0234">DNA repair</keyword>
<dbReference type="CDD" id="cd22352">
    <property type="entry name" value="RecB_C-like"/>
    <property type="match status" value="1"/>
</dbReference>
<dbReference type="Pfam" id="PF13361">
    <property type="entry name" value="UvrD_C"/>
    <property type="match status" value="2"/>
</dbReference>
<keyword evidence="8 16" id="KW-0067">ATP-binding</keyword>
<feature type="domain" description="UvrD-like helicase ATP-binding" evidence="17">
    <location>
        <begin position="1"/>
        <end position="451"/>
    </location>
</feature>
<dbReference type="PROSITE" id="PS51198">
    <property type="entry name" value="UVRD_HELICASE_ATP_BIND"/>
    <property type="match status" value="1"/>
</dbReference>
<keyword evidence="6 16" id="KW-0347">Helicase</keyword>
<keyword evidence="7" id="KW-0269">Exonuclease</keyword>
<dbReference type="GO" id="GO:0005524">
    <property type="term" value="F:ATP binding"/>
    <property type="evidence" value="ECO:0007669"/>
    <property type="project" value="UniProtKB-UniRule"/>
</dbReference>
<dbReference type="GO" id="GO:0009338">
    <property type="term" value="C:exodeoxyribonuclease V complex"/>
    <property type="evidence" value="ECO:0007669"/>
    <property type="project" value="TreeGrafter"/>
</dbReference>
<dbReference type="GO" id="GO:0008854">
    <property type="term" value="F:exodeoxyribonuclease V activity"/>
    <property type="evidence" value="ECO:0007669"/>
    <property type="project" value="InterPro"/>
</dbReference>
<dbReference type="Pfam" id="PF12705">
    <property type="entry name" value="PDDEXK_1"/>
    <property type="match status" value="1"/>
</dbReference>
<evidence type="ECO:0000256" key="6">
    <source>
        <dbReference type="ARBA" id="ARBA00022806"/>
    </source>
</evidence>
<evidence type="ECO:0000259" key="17">
    <source>
        <dbReference type="PROSITE" id="PS51198"/>
    </source>
</evidence>
<comment type="catalytic activity">
    <reaction evidence="15">
        <text>ATP + H2O = ADP + phosphate + H(+)</text>
        <dbReference type="Rhea" id="RHEA:13065"/>
        <dbReference type="ChEBI" id="CHEBI:15377"/>
        <dbReference type="ChEBI" id="CHEBI:15378"/>
        <dbReference type="ChEBI" id="CHEBI:30616"/>
        <dbReference type="ChEBI" id="CHEBI:43474"/>
        <dbReference type="ChEBI" id="CHEBI:456216"/>
        <dbReference type="EC" id="5.6.2.4"/>
    </reaction>
</comment>
<keyword evidence="5 16" id="KW-0378">Hydrolase</keyword>
<dbReference type="GO" id="GO:0043138">
    <property type="term" value="F:3'-5' DNA helicase activity"/>
    <property type="evidence" value="ECO:0007669"/>
    <property type="project" value="UniProtKB-EC"/>
</dbReference>
<evidence type="ECO:0000256" key="1">
    <source>
        <dbReference type="ARBA" id="ARBA00022722"/>
    </source>
</evidence>